<dbReference type="Pfam" id="PF10093">
    <property type="entry name" value="EarP"/>
    <property type="match status" value="1"/>
</dbReference>
<evidence type="ECO:0000313" key="8">
    <source>
        <dbReference type="EMBL" id="CAB1368881.1"/>
    </source>
</evidence>
<dbReference type="InterPro" id="IPR016633">
    <property type="entry name" value="EarP"/>
</dbReference>
<comment type="catalytic activity">
    <reaction evidence="7">
        <text>dTDP-beta-L-rhamnose + L-arginyl-[protein] = N(omega)-(alpha-L-rhamnosyl)-L-arginyl-[protein] + dTDP + H(+)</text>
        <dbReference type="Rhea" id="RHEA:66692"/>
        <dbReference type="Rhea" id="RHEA-COMP:10532"/>
        <dbReference type="Rhea" id="RHEA-COMP:17096"/>
        <dbReference type="ChEBI" id="CHEBI:15378"/>
        <dbReference type="ChEBI" id="CHEBI:29965"/>
        <dbReference type="ChEBI" id="CHEBI:57510"/>
        <dbReference type="ChEBI" id="CHEBI:58369"/>
        <dbReference type="ChEBI" id="CHEBI:167445"/>
    </reaction>
    <physiologicalReaction direction="left-to-right" evidence="7">
        <dbReference type="Rhea" id="RHEA:66693"/>
    </physiologicalReaction>
</comment>
<accession>A0A6S6XSC3</accession>
<proteinExistence type="inferred from homology"/>
<keyword evidence="1" id="KW-0328">Glycosyltransferase</keyword>
<dbReference type="GO" id="GO:0106361">
    <property type="term" value="F:protein-arginine rhamnosyltransferase activity"/>
    <property type="evidence" value="ECO:0007669"/>
    <property type="project" value="InterPro"/>
</dbReference>
<organism evidence="8 9">
    <name type="scientific">Denitratisoma oestradiolicum</name>
    <dbReference type="NCBI Taxonomy" id="311182"/>
    <lineage>
        <taxon>Bacteria</taxon>
        <taxon>Pseudomonadati</taxon>
        <taxon>Pseudomonadota</taxon>
        <taxon>Betaproteobacteria</taxon>
        <taxon>Nitrosomonadales</taxon>
        <taxon>Sterolibacteriaceae</taxon>
        <taxon>Denitratisoma</taxon>
    </lineage>
</organism>
<dbReference type="EMBL" id="LR778301">
    <property type="protein sequence ID" value="CAB1368881.1"/>
    <property type="molecule type" value="Genomic_DNA"/>
</dbReference>
<protein>
    <recommendedName>
        <fullName evidence="5">Protein-arginine rhamnosyltransferase</fullName>
    </recommendedName>
    <alternativeName>
        <fullName evidence="6">EF-P arginine rhamnosyltransferase</fullName>
    </alternativeName>
</protein>
<name>A0A6S6XSC3_9PROT</name>
<keyword evidence="9" id="KW-1185">Reference proteome</keyword>
<evidence type="ECO:0000313" key="9">
    <source>
        <dbReference type="Proteomes" id="UP000515733"/>
    </source>
</evidence>
<dbReference type="PIRSF" id="PIRSF015557">
    <property type="entry name" value="UCP015557"/>
    <property type="match status" value="1"/>
</dbReference>
<gene>
    <name evidence="8" type="ORF">DENOEST_1716</name>
</gene>
<dbReference type="RefSeq" id="WP_145768914.1">
    <property type="nucleotide sequence ID" value="NZ_LR778301.1"/>
</dbReference>
<dbReference type="NCBIfam" id="TIGR03837">
    <property type="entry name" value="efp_Arg_rhamno"/>
    <property type="match status" value="1"/>
</dbReference>
<dbReference type="AlphaFoldDB" id="A0A6S6XSC3"/>
<sequence>MKKRWDIFCRVIDNFGDIGVCWRLARQLAMEHGLSVHLWVDDLAPFPRLRPGIDPARDRQMADGVTIVHWTDAPRHCEDVADVVIEAFACELPAAYLEAMARRPVAPVWINLEYLSAEDWVAGCHGLASPHPRLPLTKHFFFPGFVSGTGGLLREQDYTARRAVFDPAACRAGLGLADPVADALVVSLFGYENPALDSLLAAWTAHPLPIHLLVPESRLLPQVRRFFDIGDAAPGACFKQGQLVVEVVPFLPQPDYDKLLWLCDLNFVRGEDSFVRAQWAEKPFVWHIYPQADKHHQVKLAAFLDRYLAGHQTEAWAMALQRFWWAWEQGEDAGAAWPDFRAALPTLHVHGQTWARQLQNNGDLVGNLLSFVMKSM</sequence>
<evidence type="ECO:0000256" key="5">
    <source>
        <dbReference type="ARBA" id="ARBA00024416"/>
    </source>
</evidence>
<evidence type="ECO:0000256" key="7">
    <source>
        <dbReference type="ARBA" id="ARBA00048472"/>
    </source>
</evidence>
<comment type="similarity">
    <text evidence="4">Belongs to the glycosyltransferase 104 family.</text>
</comment>
<dbReference type="Proteomes" id="UP000515733">
    <property type="component" value="Chromosome"/>
</dbReference>
<evidence type="ECO:0000256" key="3">
    <source>
        <dbReference type="ARBA" id="ARBA00024303"/>
    </source>
</evidence>
<evidence type="ECO:0000256" key="1">
    <source>
        <dbReference type="ARBA" id="ARBA00022676"/>
    </source>
</evidence>
<keyword evidence="2" id="KW-0808">Transferase</keyword>
<evidence type="ECO:0000256" key="4">
    <source>
        <dbReference type="ARBA" id="ARBA00024346"/>
    </source>
</evidence>
<dbReference type="OrthoDB" id="209085at2"/>
<evidence type="ECO:0000256" key="6">
    <source>
        <dbReference type="ARBA" id="ARBA00030025"/>
    </source>
</evidence>
<reference evidence="8 9" key="1">
    <citation type="submission" date="2020-03" db="EMBL/GenBank/DDBJ databases">
        <authorList>
            <consortium name="Genoscope - CEA"/>
            <person name="William W."/>
        </authorList>
    </citation>
    <scope>NUCLEOTIDE SEQUENCE [LARGE SCALE GENOMIC DNA]</scope>
    <source>
        <strain evidence="9">DSM 16959</strain>
    </source>
</reference>
<comment type="function">
    <text evidence="3">Protein-arginine rhamnosyltransferase that catalyzes the transfer of a single rhamnose to elongation factor P (EF-P) on 'Lys-32', a modification required for EF-P-dependent rescue of polyproline stalled ribosomes.</text>
</comment>
<dbReference type="KEGG" id="doe:DENOEST_1716"/>
<evidence type="ECO:0000256" key="2">
    <source>
        <dbReference type="ARBA" id="ARBA00022679"/>
    </source>
</evidence>